<name>A0AAV0WPK9_9HEMI</name>
<comment type="caution">
    <text evidence="6">The sequence shown here is derived from an EMBL/GenBank/DDBJ whole genome shotgun (WGS) entry which is preliminary data.</text>
</comment>
<dbReference type="InterPro" id="IPR000315">
    <property type="entry name" value="Znf_B-box"/>
</dbReference>
<keyword evidence="7" id="KW-1185">Reference proteome</keyword>
<dbReference type="Proteomes" id="UP001160148">
    <property type="component" value="Unassembled WGS sequence"/>
</dbReference>
<gene>
    <name evidence="6" type="ORF">MEUPH1_LOCUS13190</name>
</gene>
<sequence length="195" mass="22482">MESAREKYMLTVSAKQFWELNICVSCTKPLDSTSKLLSCLHGVCNQCIDLEKSGNFVCDCGVVSGISNRLINYTLFCEQFDESILRNNYMEEKYQKEKYGQYITKAPCPNCDDKYIEAYCTICNELHCALCQLVGHRSHHCKTLGRVMAEIRLNLMKKNVDLCEKLNFANQVKSCIKSNINRTRNGEIKKEYKKK</sequence>
<proteinExistence type="predicted"/>
<accession>A0AAV0WPK9</accession>
<keyword evidence="3" id="KW-0862">Zinc</keyword>
<dbReference type="AlphaFoldDB" id="A0AAV0WPK9"/>
<dbReference type="GO" id="GO:0008270">
    <property type="term" value="F:zinc ion binding"/>
    <property type="evidence" value="ECO:0007669"/>
    <property type="project" value="UniProtKB-KW"/>
</dbReference>
<dbReference type="InterPro" id="IPR017907">
    <property type="entry name" value="Znf_RING_CS"/>
</dbReference>
<evidence type="ECO:0000256" key="2">
    <source>
        <dbReference type="ARBA" id="ARBA00022771"/>
    </source>
</evidence>
<dbReference type="PROSITE" id="PS00518">
    <property type="entry name" value="ZF_RING_1"/>
    <property type="match status" value="1"/>
</dbReference>
<dbReference type="SUPFAM" id="SSF57845">
    <property type="entry name" value="B-box zinc-binding domain"/>
    <property type="match status" value="1"/>
</dbReference>
<organism evidence="6 7">
    <name type="scientific">Macrosiphum euphorbiae</name>
    <name type="common">potato aphid</name>
    <dbReference type="NCBI Taxonomy" id="13131"/>
    <lineage>
        <taxon>Eukaryota</taxon>
        <taxon>Metazoa</taxon>
        <taxon>Ecdysozoa</taxon>
        <taxon>Arthropoda</taxon>
        <taxon>Hexapoda</taxon>
        <taxon>Insecta</taxon>
        <taxon>Pterygota</taxon>
        <taxon>Neoptera</taxon>
        <taxon>Paraneoptera</taxon>
        <taxon>Hemiptera</taxon>
        <taxon>Sternorrhyncha</taxon>
        <taxon>Aphidomorpha</taxon>
        <taxon>Aphidoidea</taxon>
        <taxon>Aphididae</taxon>
        <taxon>Macrosiphini</taxon>
        <taxon>Macrosiphum</taxon>
    </lineage>
</organism>
<reference evidence="6 7" key="1">
    <citation type="submission" date="2023-01" db="EMBL/GenBank/DDBJ databases">
        <authorList>
            <person name="Whitehead M."/>
        </authorList>
    </citation>
    <scope>NUCLEOTIDE SEQUENCE [LARGE SCALE GENOMIC DNA]</scope>
</reference>
<evidence type="ECO:0000256" key="4">
    <source>
        <dbReference type="PROSITE-ProRule" id="PRU00024"/>
    </source>
</evidence>
<dbReference type="EMBL" id="CARXXK010000002">
    <property type="protein sequence ID" value="CAI6357579.1"/>
    <property type="molecule type" value="Genomic_DNA"/>
</dbReference>
<dbReference type="PROSITE" id="PS50119">
    <property type="entry name" value="ZF_BBOX"/>
    <property type="match status" value="1"/>
</dbReference>
<evidence type="ECO:0000256" key="1">
    <source>
        <dbReference type="ARBA" id="ARBA00022723"/>
    </source>
</evidence>
<keyword evidence="2 4" id="KW-0863">Zinc-finger</keyword>
<protein>
    <recommendedName>
        <fullName evidence="5">B box-type domain-containing protein</fullName>
    </recommendedName>
</protein>
<feature type="domain" description="B box-type" evidence="5">
    <location>
        <begin position="103"/>
        <end position="144"/>
    </location>
</feature>
<evidence type="ECO:0000256" key="3">
    <source>
        <dbReference type="ARBA" id="ARBA00022833"/>
    </source>
</evidence>
<evidence type="ECO:0000259" key="5">
    <source>
        <dbReference type="PROSITE" id="PS50119"/>
    </source>
</evidence>
<keyword evidence="1" id="KW-0479">Metal-binding</keyword>
<evidence type="ECO:0000313" key="6">
    <source>
        <dbReference type="EMBL" id="CAI6357579.1"/>
    </source>
</evidence>
<evidence type="ECO:0000313" key="7">
    <source>
        <dbReference type="Proteomes" id="UP001160148"/>
    </source>
</evidence>